<keyword evidence="2" id="KW-0963">Cytoplasm</keyword>
<evidence type="ECO:0000256" key="2">
    <source>
        <dbReference type="ARBA" id="ARBA00022490"/>
    </source>
</evidence>
<feature type="coiled-coil region" evidence="5">
    <location>
        <begin position="842"/>
        <end position="904"/>
    </location>
</feature>
<evidence type="ECO:0000256" key="5">
    <source>
        <dbReference type="SAM" id="Coils"/>
    </source>
</evidence>
<feature type="coiled-coil region" evidence="5">
    <location>
        <begin position="1098"/>
        <end position="1216"/>
    </location>
</feature>
<dbReference type="PANTHER" id="PTHR18902:SF31">
    <property type="entry name" value="PERICENTRIN_AKAP-450 CENTROSOMAL TARGETING DOMAIN-CONTAINING PROTEIN"/>
    <property type="match status" value="1"/>
</dbReference>
<dbReference type="InterPro" id="IPR051841">
    <property type="entry name" value="MT-Golgi_org_protein"/>
</dbReference>
<feature type="coiled-coil region" evidence="5">
    <location>
        <begin position="469"/>
        <end position="587"/>
    </location>
</feature>
<evidence type="ECO:0000256" key="6">
    <source>
        <dbReference type="SAM" id="MobiDB-lite"/>
    </source>
</evidence>
<name>A0AAD9IVN5_9ANNE</name>
<feature type="coiled-coil region" evidence="5">
    <location>
        <begin position="967"/>
        <end position="994"/>
    </location>
</feature>
<evidence type="ECO:0000256" key="4">
    <source>
        <dbReference type="ARBA" id="ARBA00023054"/>
    </source>
</evidence>
<evidence type="ECO:0000256" key="3">
    <source>
        <dbReference type="ARBA" id="ARBA00022553"/>
    </source>
</evidence>
<keyword evidence="3" id="KW-0597">Phosphoprotein</keyword>
<protein>
    <submittedName>
        <fullName evidence="7">Uncharacterized protein</fullName>
    </submittedName>
</protein>
<feature type="coiled-coil region" evidence="5">
    <location>
        <begin position="1246"/>
        <end position="1280"/>
    </location>
</feature>
<keyword evidence="8" id="KW-1185">Reference proteome</keyword>
<dbReference type="GO" id="GO:0005737">
    <property type="term" value="C:cytoplasm"/>
    <property type="evidence" value="ECO:0007669"/>
    <property type="project" value="UniProtKB-SubCell"/>
</dbReference>
<reference evidence="7" key="1">
    <citation type="journal article" date="2023" name="Mol. Biol. Evol.">
        <title>Third-Generation Sequencing Reveals the Adaptive Role of the Epigenome in Three Deep-Sea Polychaetes.</title>
        <authorList>
            <person name="Perez M."/>
            <person name="Aroh O."/>
            <person name="Sun Y."/>
            <person name="Lan Y."/>
            <person name="Juniper S.K."/>
            <person name="Young C.R."/>
            <person name="Angers B."/>
            <person name="Qian P.Y."/>
        </authorList>
    </citation>
    <scope>NUCLEOTIDE SEQUENCE</scope>
    <source>
        <strain evidence="7">P08H-3</strain>
    </source>
</reference>
<feature type="coiled-coil region" evidence="5">
    <location>
        <begin position="1647"/>
        <end position="1674"/>
    </location>
</feature>
<feature type="region of interest" description="Disordered" evidence="6">
    <location>
        <begin position="1717"/>
        <end position="1736"/>
    </location>
</feature>
<feature type="coiled-coil region" evidence="5">
    <location>
        <begin position="1310"/>
        <end position="1361"/>
    </location>
</feature>
<feature type="compositionally biased region" description="Basic and acidic residues" evidence="6">
    <location>
        <begin position="214"/>
        <end position="230"/>
    </location>
</feature>
<evidence type="ECO:0000313" key="7">
    <source>
        <dbReference type="EMBL" id="KAK2141178.1"/>
    </source>
</evidence>
<feature type="coiled-coil region" evidence="5">
    <location>
        <begin position="1464"/>
        <end position="1614"/>
    </location>
</feature>
<dbReference type="EMBL" id="JAODUP010001145">
    <property type="protein sequence ID" value="KAK2141178.1"/>
    <property type="molecule type" value="Genomic_DNA"/>
</dbReference>
<comment type="caution">
    <text evidence="7">The sequence shown here is derived from an EMBL/GenBank/DDBJ whole genome shotgun (WGS) entry which is preliminary data.</text>
</comment>
<comment type="subcellular location">
    <subcellularLocation>
        <location evidence="1">Cytoplasm</location>
    </subcellularLocation>
</comment>
<keyword evidence="4 5" id="KW-0175">Coiled coil</keyword>
<sequence length="1736" mass="196722">MEPFNLTLQQVNLEEKDITEDDTLHSFSNLVSFDSDFASDKPDVFPVLGKSVLLSQQENEDTQQAIFSKQYHGAEEVFPIKHHLVGSFTSPPTITRHRGDSVAIEPNEDSFIGFTDAADALALQKSVIGNVPQKAAAEDKVAILLADAQEKLLMFNDTLSNSSIPSGQEDANSSFSDSVSSEAVVAEYRRHKHSMYSVKQREHIISEQSTEHLDYHNDSGNDTEFNRTKTESFSSTSDAENITGFSESIAEAGLSSRSVGNTAMTEQSDGLVFVSESSDINNTQVRELIPIPGDQLVKHVKKRASGWFGKKESKKQQKKVKQFGDGQPPNAPIGDTAKLLDGSNQGEKAGSEQLDTSSLSLESGHYVGTDSETGSVADSSVTEFKGAMQSPVHNISAESRASTSETVTLREHEHVGISTVEHVLETQHITHEESVTVSKEVKVIRETPDLPPQQNTHQILLTRRDASGEESLRAEVDRLMRENAKLEGKIEVLQAESAAVIKERAQLQSLVATLQQQVKVAHSSVEEIKSERDAVVADIETLKLNRNNLEQVIMNAKKLLQDRDEDIRTLNEDLKLSHKANEKLQKKIKEDKMEMVSSQSVIQDLKAKIAELYVDFQMSNQDKILAESEIKSLQSEIKSLAMAKEWYQEQLQLCQEAKLSLQKEVSSIKSEVIAQTTMVERIKADNIHIKQLLTEAEQRALSEKEKLAHHLEAIESQMMEREATFAQLQQQKETIEATLQQRLDRGQQEIPREVAEELKKAQNELRRRQATISVLEHEQADLVKRLTLSQESILERDTTIESLGRRLVDSEVQVQQGQLHLREKDDEIFKLMDEKSGIEVEVDSLKKEKQAINSALQTLKADMGKVELSFKHLKQELKNKQQQIEQLTADNSKLDEELRDSQKAADMARVDGELRHESLQGSVVGKLDEDKISDVGELQERVAALQTRDVEMTHRLEAVRSESGLLIEELRSENHSLEERMSELRQQLEASRVSSSEELAVDVPRSEVKNLVNELQVVEEWLAGWNNKSSTERTPLMNELLNQQLSMESFVSNHRLNSQELILLVNAIIIQNKHLINMLCVSHVSSEPCGVENHETFKSEYQIEIEQLGLKLNSVQEENVELRKQLSDLTQKMETESSEFGVKLLEQQQLCEQESSAVSDLQNQIEDLKSEKEQLEQELANVERTSCERASLQQENSNLKSKLAELETETHKQIAKQQAKALKIGKDLEAALKVTHQQREEHDTLVKEYEEKVSAVVIENDKLKERVEQSEKRFSLDQDEKTTQLQHELHEVHLHYEEKTRLEVELREILSRHEVDMSKYVARIDELQRQLAAAEAMLEHYRNNEDDMRKLMLELEREKGRLAGAMESHSALKEHTSSLEAALAQHESSSVQVNSELATTLDRKQKEADYLMEQMEQLQEALNTEKQTSQTIQQQLVTERTDHVKIRRELESLFVEHDQLKVIAIGYEQAVKSLNDELEKVRESDGKHRAELEHLSQEVRLLREERDRFFAELEARRNKEPITQEQIMSLEWQVTEKNNEILALKEQLDVVNERQQLETNTLATSLQSAKNSLKELREELLSLKQEKTILLSRIAELKAALQACLQHVKLLQETVGESDNVGITFDLTSLENLLKEYKQSTVSSKPLSFLQATLSKLRGEISGLQNQVDEHAMAVQTTSKAWKEFEEQVRDLREVCKISAADRAASQKILLEGKKLSENPLLPETASPEQPASEAD</sequence>
<gene>
    <name evidence="7" type="ORF">LSH36_1142g00048</name>
</gene>
<evidence type="ECO:0000313" key="8">
    <source>
        <dbReference type="Proteomes" id="UP001208570"/>
    </source>
</evidence>
<dbReference type="Proteomes" id="UP001208570">
    <property type="component" value="Unassembled WGS sequence"/>
</dbReference>
<feature type="region of interest" description="Disordered" evidence="6">
    <location>
        <begin position="307"/>
        <end position="358"/>
    </location>
</feature>
<proteinExistence type="predicted"/>
<evidence type="ECO:0000256" key="1">
    <source>
        <dbReference type="ARBA" id="ARBA00004496"/>
    </source>
</evidence>
<dbReference type="Gene3D" id="1.10.287.1490">
    <property type="match status" value="1"/>
</dbReference>
<dbReference type="PANTHER" id="PTHR18902">
    <property type="entry name" value="NUCLEAR MITOTIC APPARATUS PROTEIN 1-RELATED"/>
    <property type="match status" value="1"/>
</dbReference>
<feature type="coiled-coil region" evidence="5">
    <location>
        <begin position="1401"/>
        <end position="1435"/>
    </location>
</feature>
<organism evidence="7 8">
    <name type="scientific">Paralvinella palmiformis</name>
    <dbReference type="NCBI Taxonomy" id="53620"/>
    <lineage>
        <taxon>Eukaryota</taxon>
        <taxon>Metazoa</taxon>
        <taxon>Spiralia</taxon>
        <taxon>Lophotrochozoa</taxon>
        <taxon>Annelida</taxon>
        <taxon>Polychaeta</taxon>
        <taxon>Sedentaria</taxon>
        <taxon>Canalipalpata</taxon>
        <taxon>Terebellida</taxon>
        <taxon>Terebelliformia</taxon>
        <taxon>Alvinellidae</taxon>
        <taxon>Paralvinella</taxon>
    </lineage>
</organism>
<feature type="coiled-coil region" evidence="5">
    <location>
        <begin position="679"/>
        <end position="778"/>
    </location>
</feature>
<accession>A0AAD9IVN5</accession>
<feature type="region of interest" description="Disordered" evidence="6">
    <location>
        <begin position="214"/>
        <end position="239"/>
    </location>
</feature>